<gene>
    <name evidence="2" type="ORF">H0S73_22885</name>
</gene>
<dbReference type="InterPro" id="IPR054189">
    <property type="entry name" value="DUF6894"/>
</dbReference>
<dbReference type="EMBL" id="JACDXJ010000002">
    <property type="protein sequence ID" value="MBA1158947.1"/>
    <property type="molecule type" value="Genomic_DNA"/>
</dbReference>
<keyword evidence="3" id="KW-1185">Reference proteome</keyword>
<evidence type="ECO:0000259" key="1">
    <source>
        <dbReference type="Pfam" id="PF21834"/>
    </source>
</evidence>
<evidence type="ECO:0000313" key="2">
    <source>
        <dbReference type="EMBL" id="MBA1158947.1"/>
    </source>
</evidence>
<evidence type="ECO:0000313" key="3">
    <source>
        <dbReference type="Proteomes" id="UP000572984"/>
    </source>
</evidence>
<name>A0A838BTT2_9HYPH</name>
<feature type="domain" description="DUF6894" evidence="1">
    <location>
        <begin position="3"/>
        <end position="70"/>
    </location>
</feature>
<accession>A0A838BTT2</accession>
<dbReference type="Proteomes" id="UP000572984">
    <property type="component" value="Unassembled WGS sequence"/>
</dbReference>
<dbReference type="RefSeq" id="WP_181054535.1">
    <property type="nucleotide sequence ID" value="NZ_JACDXJ010000002.1"/>
</dbReference>
<dbReference type="Pfam" id="PF21834">
    <property type="entry name" value="DUF6894"/>
    <property type="match status" value="1"/>
</dbReference>
<dbReference type="AlphaFoldDB" id="A0A838BTT2"/>
<comment type="caution">
    <text evidence="2">The sequence shown here is derived from an EMBL/GenBank/DDBJ whole genome shotgun (WGS) entry which is preliminary data.</text>
</comment>
<sequence length="80" mass="8894">MKYYFDLANHTERIIDVDGVEADSVTDARLQAAMAVAEIQREEPDGLDQWAGWRLEVLDAAGLLVLVIDLGRRLLPSINA</sequence>
<proteinExistence type="predicted"/>
<reference evidence="2 3" key="1">
    <citation type="submission" date="2020-07" db="EMBL/GenBank/DDBJ databases">
        <title>Draft genome and description of Microvirga mediterraneensis Marseille-Q2068 sp. nov.</title>
        <authorList>
            <person name="Boxberger M."/>
        </authorList>
    </citation>
    <scope>NUCLEOTIDE SEQUENCE [LARGE SCALE GENOMIC DNA]</scope>
    <source>
        <strain evidence="2 3">Marseille-Q2068</strain>
    </source>
</reference>
<protein>
    <recommendedName>
        <fullName evidence="1">DUF6894 domain-containing protein</fullName>
    </recommendedName>
</protein>
<organism evidence="2 3">
    <name type="scientific">Microvirga mediterraneensis</name>
    <dbReference type="NCBI Taxonomy" id="2754695"/>
    <lineage>
        <taxon>Bacteria</taxon>
        <taxon>Pseudomonadati</taxon>
        <taxon>Pseudomonadota</taxon>
        <taxon>Alphaproteobacteria</taxon>
        <taxon>Hyphomicrobiales</taxon>
        <taxon>Methylobacteriaceae</taxon>
        <taxon>Microvirga</taxon>
    </lineage>
</organism>